<gene>
    <name evidence="2" type="ORF">SVUK_LOCUS3017</name>
</gene>
<feature type="compositionally biased region" description="Basic and acidic residues" evidence="1">
    <location>
        <begin position="535"/>
        <end position="554"/>
    </location>
</feature>
<reference evidence="2 3" key="1">
    <citation type="submission" date="2018-11" db="EMBL/GenBank/DDBJ databases">
        <authorList>
            <consortium name="Pathogen Informatics"/>
        </authorList>
    </citation>
    <scope>NUCLEOTIDE SEQUENCE [LARGE SCALE GENOMIC DNA]</scope>
</reference>
<feature type="region of interest" description="Disordered" evidence="1">
    <location>
        <begin position="506"/>
        <end position="569"/>
    </location>
</feature>
<feature type="compositionally biased region" description="Basic and acidic residues" evidence="1">
    <location>
        <begin position="306"/>
        <end position="325"/>
    </location>
</feature>
<sequence>MRSKGTPKPKRKKKRNSEATQNAAQEELKFTANSLMHKLRKRPKKRKLLLPNAIPQKDVYPQSQQGTDDLKSTSVAQSADTKKAEKADIVPAQVGKEAEPKETLFQQLSLRRKPKTNEMASQQQASSAEKEQPASQSTTAVGSKEDPKANKPKAESDSKSESTPASLFQLLSFRVKRKKSSHPGAEGKGTDSKDSQSISTMKTSDQKQLKSDEVDVDPSKETKSQSGPPKVDETLFQMISRRIRRKKRSSPAASEQPPVQPQEISSTATVANKEQAETTAAADGSKVQETTKTSSIALKTATAETVPKEEIEKKKEPVPEVEKKSVTRSILSKLPWPSPKATTPTSAAVQEPKAEEKLPQLTPASKSCSLEKRQILGILQRLRLSKKRFTGSDSELNYPLGSLLTGLRKSESETSNVSSAKLSSTDVDKSLFKRFLLRKTKQQTPTKATSENDVKTANASVGSPIVNTTQGTSVEAKGTADSADSKKNQDTSVIGEVRLMHEKVKKRAKGLWRKYITKETPSTQPESTEPQDQAAPDKAKELSQKQDENEKEAKTPPPPDDALKEEEKK</sequence>
<name>A0A3P7IM82_STRVU</name>
<feature type="compositionally biased region" description="Polar residues" evidence="1">
    <location>
        <begin position="287"/>
        <end position="297"/>
    </location>
</feature>
<proteinExistence type="predicted"/>
<dbReference type="Proteomes" id="UP000270094">
    <property type="component" value="Unassembled WGS sequence"/>
</dbReference>
<feature type="compositionally biased region" description="Polar residues" evidence="1">
    <location>
        <begin position="519"/>
        <end position="531"/>
    </location>
</feature>
<feature type="compositionally biased region" description="Basic residues" evidence="1">
    <location>
        <begin position="37"/>
        <end position="48"/>
    </location>
</feature>
<feature type="compositionally biased region" description="Polar residues" evidence="1">
    <location>
        <begin position="61"/>
        <end position="79"/>
    </location>
</feature>
<dbReference type="EMBL" id="UYYB01007325">
    <property type="protein sequence ID" value="VDM68019.1"/>
    <property type="molecule type" value="Genomic_DNA"/>
</dbReference>
<keyword evidence="3" id="KW-1185">Reference proteome</keyword>
<feature type="compositionally biased region" description="Basic residues" evidence="1">
    <location>
        <begin position="1"/>
        <end position="15"/>
    </location>
</feature>
<protein>
    <submittedName>
        <fullName evidence="2">Uncharacterized protein</fullName>
    </submittedName>
</protein>
<dbReference type="AlphaFoldDB" id="A0A3P7IM82"/>
<feature type="region of interest" description="Disordered" evidence="1">
    <location>
        <begin position="1"/>
        <end position="365"/>
    </location>
</feature>
<evidence type="ECO:0000313" key="2">
    <source>
        <dbReference type="EMBL" id="VDM68019.1"/>
    </source>
</evidence>
<feature type="compositionally biased region" description="Basic and acidic residues" evidence="1">
    <location>
        <begin position="143"/>
        <end position="160"/>
    </location>
</feature>
<feature type="compositionally biased region" description="Polar residues" evidence="1">
    <location>
        <begin position="262"/>
        <end position="272"/>
    </location>
</feature>
<evidence type="ECO:0000313" key="3">
    <source>
        <dbReference type="Proteomes" id="UP000270094"/>
    </source>
</evidence>
<feature type="compositionally biased region" description="Low complexity" evidence="1">
    <location>
        <begin position="120"/>
        <end position="137"/>
    </location>
</feature>
<feature type="compositionally biased region" description="Basic and acidic residues" evidence="1">
    <location>
        <begin position="204"/>
        <end position="223"/>
    </location>
</feature>
<feature type="region of interest" description="Disordered" evidence="1">
    <location>
        <begin position="441"/>
        <end position="494"/>
    </location>
</feature>
<evidence type="ECO:0000256" key="1">
    <source>
        <dbReference type="SAM" id="MobiDB-lite"/>
    </source>
</evidence>
<feature type="compositionally biased region" description="Polar residues" evidence="1">
    <location>
        <begin position="442"/>
        <end position="473"/>
    </location>
</feature>
<organism evidence="2 3">
    <name type="scientific">Strongylus vulgaris</name>
    <name type="common">Blood worm</name>
    <dbReference type="NCBI Taxonomy" id="40348"/>
    <lineage>
        <taxon>Eukaryota</taxon>
        <taxon>Metazoa</taxon>
        <taxon>Ecdysozoa</taxon>
        <taxon>Nematoda</taxon>
        <taxon>Chromadorea</taxon>
        <taxon>Rhabditida</taxon>
        <taxon>Rhabditina</taxon>
        <taxon>Rhabditomorpha</taxon>
        <taxon>Strongyloidea</taxon>
        <taxon>Strongylidae</taxon>
        <taxon>Strongylus</taxon>
    </lineage>
</organism>
<accession>A0A3P7IM82</accession>